<feature type="compositionally biased region" description="Polar residues" evidence="1">
    <location>
        <begin position="35"/>
        <end position="48"/>
    </location>
</feature>
<proteinExistence type="predicted"/>
<dbReference type="AlphaFoldDB" id="A0A0E0R1T6"/>
<organism evidence="2 3">
    <name type="scientific">Oryza rufipogon</name>
    <name type="common">Brownbeard rice</name>
    <name type="synonym">Asian wild rice</name>
    <dbReference type="NCBI Taxonomy" id="4529"/>
    <lineage>
        <taxon>Eukaryota</taxon>
        <taxon>Viridiplantae</taxon>
        <taxon>Streptophyta</taxon>
        <taxon>Embryophyta</taxon>
        <taxon>Tracheophyta</taxon>
        <taxon>Spermatophyta</taxon>
        <taxon>Magnoliopsida</taxon>
        <taxon>Liliopsida</taxon>
        <taxon>Poales</taxon>
        <taxon>Poaceae</taxon>
        <taxon>BOP clade</taxon>
        <taxon>Oryzoideae</taxon>
        <taxon>Oryzeae</taxon>
        <taxon>Oryzinae</taxon>
        <taxon>Oryza</taxon>
    </lineage>
</organism>
<dbReference type="Proteomes" id="UP000008022">
    <property type="component" value="Unassembled WGS sequence"/>
</dbReference>
<evidence type="ECO:0000313" key="3">
    <source>
        <dbReference type="Proteomes" id="UP000008022"/>
    </source>
</evidence>
<evidence type="ECO:0000313" key="2">
    <source>
        <dbReference type="EnsemblPlants" id="ORUFI10G17920.1"/>
    </source>
</evidence>
<feature type="region of interest" description="Disordered" evidence="1">
    <location>
        <begin position="31"/>
        <end position="51"/>
    </location>
</feature>
<keyword evidence="3" id="KW-1185">Reference proteome</keyword>
<dbReference type="EnsemblPlants" id="ORUFI10G17920.1">
    <property type="protein sequence ID" value="ORUFI10G17920.1"/>
    <property type="gene ID" value="ORUFI10G17920"/>
</dbReference>
<sequence length="79" mass="8425">MAAVAATTTTTILTAAAMKTTSDRLHRRRHQLLRPQTSDLPASPSNAHPTVAAGSGLHGVLFVKMQIITTVMYIVTQVV</sequence>
<dbReference type="Gramene" id="ORUFI10G17920.1">
    <property type="protein sequence ID" value="ORUFI10G17920.1"/>
    <property type="gene ID" value="ORUFI10G17920"/>
</dbReference>
<accession>A0A0E0R1T6</accession>
<reference evidence="3" key="1">
    <citation type="submission" date="2013-06" db="EMBL/GenBank/DDBJ databases">
        <authorList>
            <person name="Zhao Q."/>
        </authorList>
    </citation>
    <scope>NUCLEOTIDE SEQUENCE</scope>
    <source>
        <strain evidence="3">cv. W1943</strain>
    </source>
</reference>
<dbReference type="HOGENOM" id="CLU_2516361_0_0_1"/>
<evidence type="ECO:0000256" key="1">
    <source>
        <dbReference type="SAM" id="MobiDB-lite"/>
    </source>
</evidence>
<protein>
    <submittedName>
        <fullName evidence="2">Uncharacterized protein</fullName>
    </submittedName>
</protein>
<reference evidence="2" key="2">
    <citation type="submission" date="2015-06" db="UniProtKB">
        <authorList>
            <consortium name="EnsemblPlants"/>
        </authorList>
    </citation>
    <scope>IDENTIFICATION</scope>
</reference>
<name>A0A0E0R1T6_ORYRU</name>